<evidence type="ECO:0000256" key="1">
    <source>
        <dbReference type="SAM" id="MobiDB-lite"/>
    </source>
</evidence>
<name>A0A6H5ILA1_9HYME</name>
<gene>
    <name evidence="2" type="ORF">TBRA_LOCUS9732</name>
</gene>
<keyword evidence="3" id="KW-1185">Reference proteome</keyword>
<feature type="region of interest" description="Disordered" evidence="1">
    <location>
        <begin position="47"/>
        <end position="136"/>
    </location>
</feature>
<reference evidence="2 3" key="1">
    <citation type="submission" date="2020-02" db="EMBL/GenBank/DDBJ databases">
        <authorList>
            <person name="Ferguson B K."/>
        </authorList>
    </citation>
    <scope>NUCLEOTIDE SEQUENCE [LARGE SCALE GENOMIC DNA]</scope>
</reference>
<dbReference type="Proteomes" id="UP000479190">
    <property type="component" value="Unassembled WGS sequence"/>
</dbReference>
<accession>A0A6H5ILA1</accession>
<dbReference type="AlphaFoldDB" id="A0A6H5ILA1"/>
<sequence>MIFVTSKPDFFKVPRQVARWLYPNFRETLVAGLRGVGLGPLVGLRQRVRPRRPDEDAPGRARPRERRQALPPAGPAPRLPRRQVPQAQSQVGPQRSGATAAGRAERRAARQRQQRHQDESALSLRRGPGARSDQRPFSKFNYTACLSRALLQARSHHLAPSKCYINPRSPDARGPFRSTPAAIGSESVARKDAAPKAGKISSTSSRTDAKRKRSPKRNNPFELARGSPRT</sequence>
<organism evidence="2 3">
    <name type="scientific">Trichogramma brassicae</name>
    <dbReference type="NCBI Taxonomy" id="86971"/>
    <lineage>
        <taxon>Eukaryota</taxon>
        <taxon>Metazoa</taxon>
        <taxon>Ecdysozoa</taxon>
        <taxon>Arthropoda</taxon>
        <taxon>Hexapoda</taxon>
        <taxon>Insecta</taxon>
        <taxon>Pterygota</taxon>
        <taxon>Neoptera</taxon>
        <taxon>Endopterygota</taxon>
        <taxon>Hymenoptera</taxon>
        <taxon>Apocrita</taxon>
        <taxon>Proctotrupomorpha</taxon>
        <taxon>Chalcidoidea</taxon>
        <taxon>Trichogrammatidae</taxon>
        <taxon>Trichogramma</taxon>
    </lineage>
</organism>
<protein>
    <submittedName>
        <fullName evidence="2">Uncharacterized protein</fullName>
    </submittedName>
</protein>
<evidence type="ECO:0000313" key="2">
    <source>
        <dbReference type="EMBL" id="CAB0037929.1"/>
    </source>
</evidence>
<feature type="compositionally biased region" description="Polar residues" evidence="1">
    <location>
        <begin position="85"/>
        <end position="97"/>
    </location>
</feature>
<dbReference type="EMBL" id="CADCXV010000880">
    <property type="protein sequence ID" value="CAB0037929.1"/>
    <property type="molecule type" value="Genomic_DNA"/>
</dbReference>
<proteinExistence type="predicted"/>
<evidence type="ECO:0000313" key="3">
    <source>
        <dbReference type="Proteomes" id="UP000479190"/>
    </source>
</evidence>
<feature type="region of interest" description="Disordered" evidence="1">
    <location>
        <begin position="164"/>
        <end position="230"/>
    </location>
</feature>